<dbReference type="SUPFAM" id="SSF48239">
    <property type="entry name" value="Terpenoid cyclases/Protein prenyltransferases"/>
    <property type="match status" value="2"/>
</dbReference>
<evidence type="ECO:0000313" key="8">
    <source>
        <dbReference type="Proteomes" id="UP000184476"/>
    </source>
</evidence>
<comment type="pathway">
    <text evidence="1">Secondary metabolite biosynthesis; hopanoid biosynthesis.</text>
</comment>
<dbReference type="InterPro" id="IPR008930">
    <property type="entry name" value="Terpenoid_cyclase/PrenylTrfase"/>
</dbReference>
<dbReference type="GO" id="GO:0016866">
    <property type="term" value="F:intramolecular transferase activity"/>
    <property type="evidence" value="ECO:0007669"/>
    <property type="project" value="InterPro"/>
</dbReference>
<feature type="domain" description="Squalene cyclase C-terminal" evidence="5">
    <location>
        <begin position="297"/>
        <end position="610"/>
    </location>
</feature>
<dbReference type="Proteomes" id="UP000184476">
    <property type="component" value="Unassembled WGS sequence"/>
</dbReference>
<evidence type="ECO:0000256" key="1">
    <source>
        <dbReference type="ARBA" id="ARBA00004999"/>
    </source>
</evidence>
<dbReference type="InterPro" id="IPR002365">
    <property type="entry name" value="Terpene_synthase_CS"/>
</dbReference>
<reference evidence="7 8" key="1">
    <citation type="submission" date="2016-11" db="EMBL/GenBank/DDBJ databases">
        <authorList>
            <person name="Jaros S."/>
            <person name="Januszkiewicz K."/>
            <person name="Wedrychowicz H."/>
        </authorList>
    </citation>
    <scope>NUCLEOTIDE SEQUENCE [LARGE SCALE GENOMIC DNA]</scope>
    <source>
        <strain evidence="7 8">DSM 44666</strain>
    </source>
</reference>
<dbReference type="InterPro" id="IPR006400">
    <property type="entry name" value="Hopene-cyclase"/>
</dbReference>
<gene>
    <name evidence="7" type="ORF">SAMN05444392_12030</name>
</gene>
<organism evidence="7 8">
    <name type="scientific">Seinonella peptonophila</name>
    <dbReference type="NCBI Taxonomy" id="112248"/>
    <lineage>
        <taxon>Bacteria</taxon>
        <taxon>Bacillati</taxon>
        <taxon>Bacillota</taxon>
        <taxon>Bacilli</taxon>
        <taxon>Bacillales</taxon>
        <taxon>Thermoactinomycetaceae</taxon>
        <taxon>Seinonella</taxon>
    </lineage>
</organism>
<dbReference type="SFLD" id="SFLDG01016">
    <property type="entry name" value="Prenyltransferase_Like_2"/>
    <property type="match status" value="1"/>
</dbReference>
<evidence type="ECO:0000256" key="4">
    <source>
        <dbReference type="ARBA" id="ARBA00023235"/>
    </source>
</evidence>
<name>A0A1M5BAW7_9BACL</name>
<dbReference type="PROSITE" id="PS01074">
    <property type="entry name" value="TERPENE_SYNTHASES"/>
    <property type="match status" value="1"/>
</dbReference>
<dbReference type="UniPathway" id="UPA00337"/>
<dbReference type="STRING" id="112248.SAMN05444392_12030"/>
<dbReference type="GO" id="GO:0005811">
    <property type="term" value="C:lipid droplet"/>
    <property type="evidence" value="ECO:0007669"/>
    <property type="project" value="InterPro"/>
</dbReference>
<keyword evidence="3" id="KW-0677">Repeat</keyword>
<evidence type="ECO:0000256" key="3">
    <source>
        <dbReference type="ARBA" id="ARBA00022737"/>
    </source>
</evidence>
<dbReference type="RefSeq" id="WP_073158315.1">
    <property type="nucleotide sequence ID" value="NZ_FQVL01000020.1"/>
</dbReference>
<dbReference type="PANTHER" id="PTHR11764:SF20">
    <property type="entry name" value="LANOSTEROL SYNTHASE"/>
    <property type="match status" value="1"/>
</dbReference>
<dbReference type="InterPro" id="IPR018333">
    <property type="entry name" value="Squalene_cyclase"/>
</dbReference>
<keyword evidence="8" id="KW-1185">Reference proteome</keyword>
<evidence type="ECO:0000256" key="2">
    <source>
        <dbReference type="ARBA" id="ARBA00009755"/>
    </source>
</evidence>
<comment type="similarity">
    <text evidence="2">Belongs to the terpene cyclase/mutase family.</text>
</comment>
<dbReference type="AlphaFoldDB" id="A0A1M5BAW7"/>
<proteinExistence type="inferred from homology"/>
<dbReference type="InterPro" id="IPR032697">
    <property type="entry name" value="SQ_cyclase_N"/>
</dbReference>
<evidence type="ECO:0000259" key="5">
    <source>
        <dbReference type="Pfam" id="PF13243"/>
    </source>
</evidence>
<dbReference type="Pfam" id="PF13243">
    <property type="entry name" value="SQHop_cyclase_C"/>
    <property type="match status" value="1"/>
</dbReference>
<dbReference type="Gene3D" id="1.50.10.20">
    <property type="match status" value="2"/>
</dbReference>
<evidence type="ECO:0000259" key="6">
    <source>
        <dbReference type="Pfam" id="PF13249"/>
    </source>
</evidence>
<dbReference type="InterPro" id="IPR032696">
    <property type="entry name" value="SQ_cyclase_C"/>
</dbReference>
<dbReference type="PANTHER" id="PTHR11764">
    <property type="entry name" value="TERPENE CYCLASE/MUTASE FAMILY MEMBER"/>
    <property type="match status" value="1"/>
</dbReference>
<dbReference type="NCBIfam" id="TIGR01507">
    <property type="entry name" value="hopene_cyclase"/>
    <property type="match status" value="1"/>
</dbReference>
<feature type="domain" description="Squalene cyclase N-terminal" evidence="6">
    <location>
        <begin position="12"/>
        <end position="282"/>
    </location>
</feature>
<dbReference type="Pfam" id="PF13249">
    <property type="entry name" value="SQHop_cyclase_N"/>
    <property type="match status" value="1"/>
</dbReference>
<sequence>MNQIKKQIHLLVEKLIQDQKSNGSWSFCFENGPITDSYMILLMITLAKRDSSVMKVLNRIIKMQSSDGSWKLYPDENPGNISATIEACLALLYCGKCAPDDPIMQKAKGFIMKHGGLQKANRLTKILLSLFGHQPWPSIPLLPIECLLLPTSNPYNLFNIVGYARVHLVPLMILAHQKLQIDLPHKNEVDQWLSGIPINVTEEEPLIHRKQIAHHFTHSQIKLEKLALQQGLDFMIKHTEIDGTLYSYTTSTFFMVFALHSLGYPFNHMYIQKAYNGLVTFLFPLDEGIYHLQETSSTVWDTSLLVYTLQQAGLPAEHPTIKKGIQYLLKRQQVKKGDWSIHNPYSQPGGWGFSDINTINPDIDDTSACLRALTPSTYRVQSIYSAWKRGVQWLLFMQNPDGGWPAFEKQTDPIWFRVSPKLRHVLADPSNSDLTGRTLEFLGNFTDQRGLSKPIEHACRWLFQHQQKDGSWYGRWGICYIYGTWAALTGLSAVGYDHTHPQVKKAVAWLSHIQNPDGGWGESCDSDRQQKFIPLGRSTTVQTAWALDALISVTTKPTKKIQAGIKYLLQRLSDPTIDDYPTGAGFAGQFYIRYHAYPFIWPLLTLSHYYQRYS</sequence>
<protein>
    <submittedName>
        <fullName evidence="7">Sporulene cyclase</fullName>
    </submittedName>
</protein>
<dbReference type="EMBL" id="FQVL01000020">
    <property type="protein sequence ID" value="SHF39588.1"/>
    <property type="molecule type" value="Genomic_DNA"/>
</dbReference>
<dbReference type="GO" id="GO:0016104">
    <property type="term" value="P:triterpenoid biosynthetic process"/>
    <property type="evidence" value="ECO:0007669"/>
    <property type="project" value="InterPro"/>
</dbReference>
<dbReference type="NCBIfam" id="TIGR01787">
    <property type="entry name" value="squalene_cyclas"/>
    <property type="match status" value="1"/>
</dbReference>
<evidence type="ECO:0000313" key="7">
    <source>
        <dbReference type="EMBL" id="SHF39588.1"/>
    </source>
</evidence>
<accession>A0A1M5BAW7</accession>
<dbReference type="OrthoDB" id="9758578at2"/>
<keyword evidence="4" id="KW-0413">Isomerase</keyword>